<dbReference type="KEGG" id="egr:104451839"/>
<gene>
    <name evidence="2" type="ORF">EUGRSUZ_A00374</name>
</gene>
<evidence type="ECO:0000313" key="2">
    <source>
        <dbReference type="EMBL" id="KCW87967.1"/>
    </source>
</evidence>
<dbReference type="PANTHER" id="PTHR31170:SF20">
    <property type="entry name" value="DUF247 DOMAIN PROTEIN"/>
    <property type="match status" value="1"/>
</dbReference>
<keyword evidence="1" id="KW-0812">Transmembrane</keyword>
<feature type="transmembrane region" description="Helical" evidence="1">
    <location>
        <begin position="411"/>
        <end position="436"/>
    </location>
</feature>
<dbReference type="Pfam" id="PF03140">
    <property type="entry name" value="DUF247"/>
    <property type="match status" value="1"/>
</dbReference>
<sequence>MQAPSAARDHVSLEVSLGISHTDDGLVSTIQKRMEEASSLVNICSVPEQLRWGNERHYSPELVSIGPYHRRNQTLGDMENHKLRYLFTLLNRNPDIGLTLDKCVKSLKELENRARRSYEEDFGLSSDEFVEMMLIDGCFIIELLIKCSSKTLRRRNDPLFCTPGKLYTLRCDLVLLENQIPLFILQRLFQIVPIPKQCSHSLIDLAFRFFKSMIPGEQEYLREKLSEEAHHLLDLIHHWLIPANYTKKDAPTPKGLNKSVVELQAAGIKFKRSVTKSMLDIEFSKGVLHVPAVRINQSTETLLRNLIALEQHRCIDTQCVTSYAHLIHDLMPSEKDEKLFSERRMVSNYPDSNKRALRLFEDLCKDTKIEDFHYEELGVQMNEYIKRRKCSPLKCDQKTDPSDQLARKPRALVVVAIIVLFMIFIGTLFSALSFFLHHN</sequence>
<organism evidence="2">
    <name type="scientific">Eucalyptus grandis</name>
    <name type="common">Flooded gum</name>
    <dbReference type="NCBI Taxonomy" id="71139"/>
    <lineage>
        <taxon>Eukaryota</taxon>
        <taxon>Viridiplantae</taxon>
        <taxon>Streptophyta</taxon>
        <taxon>Embryophyta</taxon>
        <taxon>Tracheophyta</taxon>
        <taxon>Spermatophyta</taxon>
        <taxon>Magnoliopsida</taxon>
        <taxon>eudicotyledons</taxon>
        <taxon>Gunneridae</taxon>
        <taxon>Pentapetalae</taxon>
        <taxon>rosids</taxon>
        <taxon>malvids</taxon>
        <taxon>Myrtales</taxon>
        <taxon>Myrtaceae</taxon>
        <taxon>Myrtoideae</taxon>
        <taxon>Eucalypteae</taxon>
        <taxon>Eucalyptus</taxon>
    </lineage>
</organism>
<dbReference type="AlphaFoldDB" id="A0A059DBN6"/>
<dbReference type="STRING" id="71139.A0A059DBN6"/>
<reference evidence="2" key="1">
    <citation type="submission" date="2013-07" db="EMBL/GenBank/DDBJ databases">
        <title>The genome of Eucalyptus grandis.</title>
        <authorList>
            <person name="Schmutz J."/>
            <person name="Hayes R."/>
            <person name="Myburg A."/>
            <person name="Tuskan G."/>
            <person name="Grattapaglia D."/>
            <person name="Rokhsar D.S."/>
        </authorList>
    </citation>
    <scope>NUCLEOTIDE SEQUENCE</scope>
    <source>
        <tissue evidence="2">Leaf extractions</tissue>
    </source>
</reference>
<name>A0A059DBN6_EUCGR</name>
<protein>
    <submittedName>
        <fullName evidence="2">Uncharacterized protein</fullName>
    </submittedName>
</protein>
<accession>A0A059DBN6</accession>
<dbReference type="OrthoDB" id="1378449at2759"/>
<dbReference type="Gramene" id="KCW87967">
    <property type="protein sequence ID" value="KCW87967"/>
    <property type="gene ID" value="EUGRSUZ_A00374"/>
</dbReference>
<dbReference type="eggNOG" id="ENOG502QSM4">
    <property type="taxonomic scope" value="Eukaryota"/>
</dbReference>
<dbReference type="OMA" id="WRYCYAL"/>
<keyword evidence="1" id="KW-1133">Transmembrane helix</keyword>
<dbReference type="InParanoid" id="A0A059DBN6"/>
<dbReference type="InterPro" id="IPR004158">
    <property type="entry name" value="DUF247_pln"/>
</dbReference>
<proteinExistence type="predicted"/>
<evidence type="ECO:0000256" key="1">
    <source>
        <dbReference type="SAM" id="Phobius"/>
    </source>
</evidence>
<dbReference type="PANTHER" id="PTHR31170">
    <property type="entry name" value="BNAC04G53230D PROTEIN"/>
    <property type="match status" value="1"/>
</dbReference>
<keyword evidence="1" id="KW-0472">Membrane</keyword>
<dbReference type="EMBL" id="KK198753">
    <property type="protein sequence ID" value="KCW87967.1"/>
    <property type="molecule type" value="Genomic_DNA"/>
</dbReference>